<proteinExistence type="predicted"/>
<dbReference type="RefSeq" id="WP_036950142.1">
    <property type="nucleotide sequence ID" value="NZ_BAABIH010000002.1"/>
</dbReference>
<dbReference type="Proteomes" id="UP000326702">
    <property type="component" value="Chromosome"/>
</dbReference>
<reference evidence="1 2" key="1">
    <citation type="submission" date="2019-10" db="EMBL/GenBank/DDBJ databases">
        <title>Genome sequence of Luteimicrobium xylanilyticum HY-24.</title>
        <authorList>
            <person name="Kim D.Y."/>
            <person name="Park H.-Y."/>
        </authorList>
    </citation>
    <scope>NUCLEOTIDE SEQUENCE [LARGE SCALE GENOMIC DNA]</scope>
    <source>
        <strain evidence="1 2">HY-24</strain>
    </source>
</reference>
<organism evidence="1 2">
    <name type="scientific">Luteimicrobium xylanilyticum</name>
    <dbReference type="NCBI Taxonomy" id="1133546"/>
    <lineage>
        <taxon>Bacteria</taxon>
        <taxon>Bacillati</taxon>
        <taxon>Actinomycetota</taxon>
        <taxon>Actinomycetes</taxon>
        <taxon>Micrococcales</taxon>
        <taxon>Luteimicrobium</taxon>
    </lineage>
</organism>
<gene>
    <name evidence="1" type="ORF">KDY119_01864</name>
</gene>
<keyword evidence="2" id="KW-1185">Reference proteome</keyword>
<accession>A0A5P9QBA4</accession>
<protein>
    <recommendedName>
        <fullName evidence="3">SatD family (SatD)</fullName>
    </recommendedName>
</protein>
<evidence type="ECO:0000313" key="1">
    <source>
        <dbReference type="EMBL" id="QFU98352.1"/>
    </source>
</evidence>
<evidence type="ECO:0008006" key="3">
    <source>
        <dbReference type="Google" id="ProtNLM"/>
    </source>
</evidence>
<dbReference type="EMBL" id="CP045529">
    <property type="protein sequence ID" value="QFU98352.1"/>
    <property type="molecule type" value="Genomic_DNA"/>
</dbReference>
<dbReference type="KEGG" id="lxl:KDY119_01864"/>
<name>A0A5P9QBA4_9MICO</name>
<dbReference type="AlphaFoldDB" id="A0A5P9QBA4"/>
<sequence length="209" mass="21457">MWVLTIDQRASRRRGDRVPELLGALPGAGAPGVVLGFDRTVGDEVQGVLDDAPTVLDVVLRVARLGEWSVGVGVGPVDEPLPASTREGSGAAFVRAREAVERAKRRAGELPVAVVGDDGGSAAERAADAEAVLQLLASVAARRTDAGWEAVDLVAAGLSQRAAAARLGVSAQAVSQRVRASMWPEEAAARPLAARLLEEADVSGTGVSA</sequence>
<dbReference type="OrthoDB" id="5184241at2"/>
<evidence type="ECO:0000313" key="2">
    <source>
        <dbReference type="Proteomes" id="UP000326702"/>
    </source>
</evidence>